<evidence type="ECO:0000313" key="4">
    <source>
        <dbReference type="Proteomes" id="UP001168613"/>
    </source>
</evidence>
<evidence type="ECO:0000259" key="2">
    <source>
        <dbReference type="Pfam" id="PF04536"/>
    </source>
</evidence>
<dbReference type="InterPro" id="IPR007621">
    <property type="entry name" value="TPM_dom"/>
</dbReference>
<dbReference type="PANTHER" id="PTHR30373">
    <property type="entry name" value="UPF0603 PROTEIN YGCG"/>
    <property type="match status" value="1"/>
</dbReference>
<dbReference type="RefSeq" id="WP_266122745.1">
    <property type="nucleotide sequence ID" value="NZ_JAJHNU010000001.1"/>
</dbReference>
<comment type="caution">
    <text evidence="3">The sequence shown here is derived from an EMBL/GenBank/DDBJ whole genome shotgun (WGS) entry which is preliminary data.</text>
</comment>
<keyword evidence="4" id="KW-1185">Reference proteome</keyword>
<evidence type="ECO:0000256" key="1">
    <source>
        <dbReference type="SAM" id="MobiDB-lite"/>
    </source>
</evidence>
<reference evidence="3" key="1">
    <citation type="submission" date="2021-11" db="EMBL/GenBank/DDBJ databases">
        <title>Draft genome sequence of Alcaligenes endophyticus type strain CCUG 75668T.</title>
        <authorList>
            <person name="Salva-Serra F."/>
            <person name="Duran R.E."/>
            <person name="Seeger M."/>
            <person name="Moore E.R.B."/>
            <person name="Jaen-Luchoro D."/>
        </authorList>
    </citation>
    <scope>NUCLEOTIDE SEQUENCE</scope>
    <source>
        <strain evidence="3">CCUG 75668</strain>
    </source>
</reference>
<dbReference type="Pfam" id="PF04536">
    <property type="entry name" value="TPM_phosphatase"/>
    <property type="match status" value="1"/>
</dbReference>
<dbReference type="PANTHER" id="PTHR30373:SF8">
    <property type="entry name" value="BLL7265 PROTEIN"/>
    <property type="match status" value="1"/>
</dbReference>
<feature type="region of interest" description="Disordered" evidence="1">
    <location>
        <begin position="145"/>
        <end position="166"/>
    </location>
</feature>
<protein>
    <submittedName>
        <fullName evidence="3">TPM domain-containing protein</fullName>
    </submittedName>
</protein>
<dbReference type="Proteomes" id="UP001168613">
    <property type="component" value="Unassembled WGS sequence"/>
</dbReference>
<sequence length="166" mass="18796">MSKHWKVVTGWSTIEGQWLKRRYFNTEVLAHLAEQIGQSEAGHTGELMLAVEAVMPAHEHDSYQRALEVFGRLRVWDTPLNSGVLLYLALDQRRIEIIADRGIRVEDAEWQQVCNRLRQALGQQQYLSGLVDAVQQIQELLRQGAPSASQASDTEQDHLSNAPVLL</sequence>
<evidence type="ECO:0000313" key="3">
    <source>
        <dbReference type="EMBL" id="MDN4119917.1"/>
    </source>
</evidence>
<feature type="domain" description="TPM" evidence="2">
    <location>
        <begin position="24"/>
        <end position="139"/>
    </location>
</feature>
<name>A0ABT8EF66_9BURK</name>
<organism evidence="3 4">
    <name type="scientific">Alcaligenes endophyticus</name>
    <dbReference type="NCBI Taxonomy" id="1929088"/>
    <lineage>
        <taxon>Bacteria</taxon>
        <taxon>Pseudomonadati</taxon>
        <taxon>Pseudomonadota</taxon>
        <taxon>Betaproteobacteria</taxon>
        <taxon>Burkholderiales</taxon>
        <taxon>Alcaligenaceae</taxon>
        <taxon>Alcaligenes</taxon>
    </lineage>
</organism>
<proteinExistence type="predicted"/>
<accession>A0ABT8EF66</accession>
<dbReference type="Gene3D" id="3.10.310.50">
    <property type="match status" value="1"/>
</dbReference>
<dbReference type="EMBL" id="JAJHNU010000001">
    <property type="protein sequence ID" value="MDN4119917.1"/>
    <property type="molecule type" value="Genomic_DNA"/>
</dbReference>
<gene>
    <name evidence="3" type="ORF">LMS43_01310</name>
</gene>